<reference evidence="1" key="1">
    <citation type="journal article" date="2015" name="Nat. Genet.">
        <title>The pineapple genome and the evolution of CAM photosynthesis.</title>
        <authorList>
            <person name="Ming R."/>
            <person name="VanBuren R."/>
            <person name="Wai C.M."/>
            <person name="Tang H."/>
            <person name="Schatz M.C."/>
            <person name="Bowers J.E."/>
            <person name="Lyons E."/>
            <person name="Wang M.L."/>
            <person name="Chen J."/>
            <person name="Biggers E."/>
            <person name="Zhang J."/>
            <person name="Huang L."/>
            <person name="Zhang L."/>
            <person name="Miao W."/>
            <person name="Zhang J."/>
            <person name="Ye Z."/>
            <person name="Miao C."/>
            <person name="Lin Z."/>
            <person name="Wang H."/>
            <person name="Zhou H."/>
            <person name="Yim W.C."/>
            <person name="Priest H.D."/>
            <person name="Zheng C."/>
            <person name="Woodhouse M."/>
            <person name="Edger P.P."/>
            <person name="Guyot R."/>
            <person name="Guo H.B."/>
            <person name="Guo H."/>
            <person name="Zheng G."/>
            <person name="Singh R."/>
            <person name="Sharma A."/>
            <person name="Min X."/>
            <person name="Zheng Y."/>
            <person name="Lee H."/>
            <person name="Gurtowski J."/>
            <person name="Sedlazeck F.J."/>
            <person name="Harkess A."/>
            <person name="McKain M.R."/>
            <person name="Liao Z."/>
            <person name="Fang J."/>
            <person name="Liu J."/>
            <person name="Zhang X."/>
            <person name="Zhang Q."/>
            <person name="Hu W."/>
            <person name="Qin Y."/>
            <person name="Wang K."/>
            <person name="Chen L.Y."/>
            <person name="Shirley N."/>
            <person name="Lin Y.R."/>
            <person name="Liu L.Y."/>
            <person name="Hernandez A.G."/>
            <person name="Wright C.L."/>
            <person name="Bulone V."/>
            <person name="Tuskan G.A."/>
            <person name="Heath K."/>
            <person name="Zee F."/>
            <person name="Moore P.H."/>
            <person name="Sunkar R."/>
            <person name="Leebens-Mack J.H."/>
            <person name="Mockler T."/>
            <person name="Bennetzen J.L."/>
            <person name="Freeling M."/>
            <person name="Sankoff D."/>
            <person name="Paterson A.H."/>
            <person name="Zhu X."/>
            <person name="Yang X."/>
            <person name="Smith J.A."/>
            <person name="Cushman J.C."/>
            <person name="Paull R.E."/>
            <person name="Yu Q."/>
        </authorList>
    </citation>
    <scope>NUCLEOTIDE SEQUENCE [LARGE SCALE GENOMIC DNA]</scope>
    <source>
        <strain evidence="1">cv. F153</strain>
    </source>
</reference>
<protein>
    <submittedName>
        <fullName evidence="2">UPF0481 protein At3g47200-like</fullName>
    </submittedName>
</protein>
<dbReference type="PANTHER" id="PTHR31170">
    <property type="entry name" value="BNAC04G53230D PROTEIN"/>
    <property type="match status" value="1"/>
</dbReference>
<accession>A0A6P5F2A0</accession>
<name>A0A6P5F2A0_ANACO</name>
<evidence type="ECO:0000313" key="1">
    <source>
        <dbReference type="Proteomes" id="UP000515123"/>
    </source>
</evidence>
<keyword evidence="1" id="KW-1185">Reference proteome</keyword>
<dbReference type="InterPro" id="IPR004158">
    <property type="entry name" value="DUF247_pln"/>
</dbReference>
<organism evidence="1 2">
    <name type="scientific">Ananas comosus</name>
    <name type="common">Pineapple</name>
    <name type="synonym">Ananas ananas</name>
    <dbReference type="NCBI Taxonomy" id="4615"/>
    <lineage>
        <taxon>Eukaryota</taxon>
        <taxon>Viridiplantae</taxon>
        <taxon>Streptophyta</taxon>
        <taxon>Embryophyta</taxon>
        <taxon>Tracheophyta</taxon>
        <taxon>Spermatophyta</taxon>
        <taxon>Magnoliopsida</taxon>
        <taxon>Liliopsida</taxon>
        <taxon>Poales</taxon>
        <taxon>Bromeliaceae</taxon>
        <taxon>Bromelioideae</taxon>
        <taxon>Ananas</taxon>
    </lineage>
</organism>
<gene>
    <name evidence="2" type="primary">LOC109709701</name>
</gene>
<proteinExistence type="predicted"/>
<dbReference type="Pfam" id="PF03140">
    <property type="entry name" value="DUF247"/>
    <property type="match status" value="1"/>
</dbReference>
<dbReference type="GeneID" id="109709701"/>
<dbReference type="Proteomes" id="UP000515123">
    <property type="component" value="Linkage group 4"/>
</dbReference>
<evidence type="ECO:0000313" key="2">
    <source>
        <dbReference type="RefSeq" id="XP_020087618.1"/>
    </source>
</evidence>
<dbReference type="AlphaFoldDB" id="A0A6P5F2A0"/>
<sequence length="405" mass="47166">MLRAIPHLPPRQDWRISRASRIREIVGGDEYDSNLVRIGPLHRRDARWDYGFVVAIKMLHLRSLILRGHASSEESEVVTKYLRCIEGMADATLQRYDAQECHFADPKELVEMMVFDGCFIIEVIIKYWMGKTREYLPPLDIDFVESDLILFENQIPFFILEELFSITVVPELATEGGGRELLKNLALFYLTRGAAKQVPEGYNGPIYHLLHLLHISLCVPPQVPSPLVFMPRKMKLLWRVMRRRSRAASVSWLLWKVMPPARELQRLGVRFKPKMTHQFANVTFDDRNGTLEIPPLSCSQFHRRLASNLVAMELEQSWPSTERHFCSYAMFLKELITTEEDVAMLVDRRILVCSVQEGWRGVQHFASLARLNLGGEYQRHFEELIRAVNRYYEHASKAMRAVYFC</sequence>
<dbReference type="RefSeq" id="XP_020087618.1">
    <property type="nucleotide sequence ID" value="XM_020232029.1"/>
</dbReference>
<reference evidence="2" key="2">
    <citation type="submission" date="2025-08" db="UniProtKB">
        <authorList>
            <consortium name="RefSeq"/>
        </authorList>
    </citation>
    <scope>IDENTIFICATION</scope>
    <source>
        <tissue evidence="2">Leaf</tissue>
    </source>
</reference>
<dbReference type="OrthoDB" id="668917at2759"/>
<dbReference type="PANTHER" id="PTHR31170:SF25">
    <property type="entry name" value="BNAA09G04570D PROTEIN"/>
    <property type="match status" value="1"/>
</dbReference>